<dbReference type="InterPro" id="IPR011043">
    <property type="entry name" value="Gal_Oxase/kelch_b-propeller"/>
</dbReference>
<reference evidence="1 2" key="1">
    <citation type="submission" date="2024-01" db="EMBL/GenBank/DDBJ databases">
        <title>A draft genome for the cacao thread blight pathogen Marasmiellus scandens.</title>
        <authorList>
            <person name="Baruah I.K."/>
            <person name="Leung J."/>
            <person name="Bukari Y."/>
            <person name="Amoako-Attah I."/>
            <person name="Meinhardt L.W."/>
            <person name="Bailey B.A."/>
            <person name="Cohen S.P."/>
        </authorList>
    </citation>
    <scope>NUCLEOTIDE SEQUENCE [LARGE SCALE GENOMIC DNA]</scope>
    <source>
        <strain evidence="1 2">GH-19</strain>
    </source>
</reference>
<evidence type="ECO:0000313" key="1">
    <source>
        <dbReference type="EMBL" id="KAK7455303.1"/>
    </source>
</evidence>
<dbReference type="InterPro" id="IPR015915">
    <property type="entry name" value="Kelch-typ_b-propeller"/>
</dbReference>
<dbReference type="Proteomes" id="UP001498398">
    <property type="component" value="Unassembled WGS sequence"/>
</dbReference>
<protein>
    <submittedName>
        <fullName evidence="1">Uncharacterized protein</fullName>
    </submittedName>
</protein>
<organism evidence="1 2">
    <name type="scientific">Marasmiellus scandens</name>
    <dbReference type="NCBI Taxonomy" id="2682957"/>
    <lineage>
        <taxon>Eukaryota</taxon>
        <taxon>Fungi</taxon>
        <taxon>Dikarya</taxon>
        <taxon>Basidiomycota</taxon>
        <taxon>Agaricomycotina</taxon>
        <taxon>Agaricomycetes</taxon>
        <taxon>Agaricomycetidae</taxon>
        <taxon>Agaricales</taxon>
        <taxon>Marasmiineae</taxon>
        <taxon>Omphalotaceae</taxon>
        <taxon>Marasmiellus</taxon>
    </lineage>
</organism>
<keyword evidence="2" id="KW-1185">Reference proteome</keyword>
<dbReference type="SUPFAM" id="SSF50965">
    <property type="entry name" value="Galactose oxidase, central domain"/>
    <property type="match status" value="1"/>
</dbReference>
<comment type="caution">
    <text evidence="1">The sequence shown here is derived from an EMBL/GenBank/DDBJ whole genome shotgun (WGS) entry which is preliminary data.</text>
</comment>
<dbReference type="EMBL" id="JBANRG010000023">
    <property type="protein sequence ID" value="KAK7455303.1"/>
    <property type="molecule type" value="Genomic_DNA"/>
</dbReference>
<sequence length="205" mass="24309">MVQFSNLFLELDLKTKRRRRLSGTLDIPVKANLTCPGPRNSSIAWADKEKDRFYVWSSIADRDRRHNRSGNPHIGDESYSCDDFWRWDFKREVWRKERIEGNPSSPRGERGYTYNETSRLIVFGGFSPAYHSWFSDQQTTYQYCYHADTFIHGTFPSTASNKPPRYKWQQVLTFGFPVYRAYTQLMSDLDVFGGLYHWRFRIDGL</sequence>
<evidence type="ECO:0000313" key="2">
    <source>
        <dbReference type="Proteomes" id="UP001498398"/>
    </source>
</evidence>
<accession>A0ABR1JAX1</accession>
<proteinExistence type="predicted"/>
<name>A0ABR1JAX1_9AGAR</name>
<dbReference type="Gene3D" id="2.120.10.80">
    <property type="entry name" value="Kelch-type beta propeller"/>
    <property type="match status" value="1"/>
</dbReference>
<gene>
    <name evidence="1" type="ORF">VKT23_011176</name>
</gene>